<evidence type="ECO:0000313" key="2">
    <source>
        <dbReference type="Proteomes" id="UP000703269"/>
    </source>
</evidence>
<dbReference type="Proteomes" id="UP000703269">
    <property type="component" value="Unassembled WGS sequence"/>
</dbReference>
<proteinExistence type="predicted"/>
<accession>A0A9P3L7J6</accession>
<dbReference type="AlphaFoldDB" id="A0A9P3L7J6"/>
<name>A0A9P3L7J6_9APHY</name>
<dbReference type="EMBL" id="BPQB01000002">
    <property type="protein sequence ID" value="GJE85136.1"/>
    <property type="molecule type" value="Genomic_DNA"/>
</dbReference>
<organism evidence="1 2">
    <name type="scientific">Phanerochaete sordida</name>
    <dbReference type="NCBI Taxonomy" id="48140"/>
    <lineage>
        <taxon>Eukaryota</taxon>
        <taxon>Fungi</taxon>
        <taxon>Dikarya</taxon>
        <taxon>Basidiomycota</taxon>
        <taxon>Agaricomycotina</taxon>
        <taxon>Agaricomycetes</taxon>
        <taxon>Polyporales</taxon>
        <taxon>Phanerochaetaceae</taxon>
        <taxon>Phanerochaete</taxon>
    </lineage>
</organism>
<keyword evidence="2" id="KW-1185">Reference proteome</keyword>
<gene>
    <name evidence="1" type="ORF">PsYK624_012140</name>
</gene>
<protein>
    <submittedName>
        <fullName evidence="1">Uncharacterized protein</fullName>
    </submittedName>
</protein>
<comment type="caution">
    <text evidence="1">The sequence shown here is derived from an EMBL/GenBank/DDBJ whole genome shotgun (WGS) entry which is preliminary data.</text>
</comment>
<sequence>MAVCEGMVRDLVRPRERPPNLSYMRAHKSRLSIRNAVDDSPPQLKPEHGGDVECWAGYMLEMSLVLRVYCSTRIMLKYTSIYSAFTKWE</sequence>
<reference evidence="1 2" key="1">
    <citation type="submission" date="2021-08" db="EMBL/GenBank/DDBJ databases">
        <title>Draft Genome Sequence of Phanerochaete sordida strain YK-624.</title>
        <authorList>
            <person name="Mori T."/>
            <person name="Dohra H."/>
            <person name="Suzuki T."/>
            <person name="Kawagishi H."/>
            <person name="Hirai H."/>
        </authorList>
    </citation>
    <scope>NUCLEOTIDE SEQUENCE [LARGE SCALE GENOMIC DNA]</scope>
    <source>
        <strain evidence="1 2">YK-624</strain>
    </source>
</reference>
<evidence type="ECO:0000313" key="1">
    <source>
        <dbReference type="EMBL" id="GJE85136.1"/>
    </source>
</evidence>